<sequence length="121" mass="13912">MKIISNPDYSQQQELLERPQQERANVETAVTDIIQLVKENGDQALFAFAEKFDKAKLGTLRVTEKEIEQASTLVSPELKVAIQTAYQNIYKFHEACYTQDYPVIETMPGMTCWRKSLPIKK</sequence>
<dbReference type="GO" id="GO:0005829">
    <property type="term" value="C:cytosol"/>
    <property type="evidence" value="ECO:0007669"/>
    <property type="project" value="TreeGrafter"/>
</dbReference>
<dbReference type="PANTHER" id="PTHR21256">
    <property type="entry name" value="HISTIDINOL DEHYDROGENASE HDH"/>
    <property type="match status" value="1"/>
</dbReference>
<dbReference type="EC" id="1.1.1.23" evidence="3"/>
<dbReference type="EMBL" id="BBMM01000006">
    <property type="protein sequence ID" value="GAL00609.1"/>
    <property type="molecule type" value="Genomic_DNA"/>
</dbReference>
<dbReference type="GO" id="GO:0004399">
    <property type="term" value="F:histidinol dehydrogenase activity"/>
    <property type="evidence" value="ECO:0007669"/>
    <property type="project" value="UniProtKB-EC"/>
</dbReference>
<gene>
    <name evidence="3" type="ORF">JCM19314_1646</name>
</gene>
<dbReference type="AlphaFoldDB" id="A0A090QFP9"/>
<proteinExistence type="inferred from homology"/>
<organism evidence="3 4">
    <name type="scientific">Nonlabens ulvanivorans</name>
    <name type="common">Persicivirga ulvanivorans</name>
    <dbReference type="NCBI Taxonomy" id="906888"/>
    <lineage>
        <taxon>Bacteria</taxon>
        <taxon>Pseudomonadati</taxon>
        <taxon>Bacteroidota</taxon>
        <taxon>Flavobacteriia</taxon>
        <taxon>Flavobacteriales</taxon>
        <taxon>Flavobacteriaceae</taxon>
        <taxon>Nonlabens</taxon>
    </lineage>
</organism>
<dbReference type="Proteomes" id="UP000029226">
    <property type="component" value="Unassembled WGS sequence"/>
</dbReference>
<evidence type="ECO:0000256" key="1">
    <source>
        <dbReference type="ARBA" id="ARBA00023002"/>
    </source>
</evidence>
<comment type="similarity">
    <text evidence="2">Belongs to the histidinol dehydrogenase family.</text>
</comment>
<protein>
    <submittedName>
        <fullName evidence="3">Histidinol dehydrogenase</fullName>
        <ecNumber evidence="3">1.1.1.23</ecNumber>
    </submittedName>
</protein>
<accession>A0A090QFP9</accession>
<dbReference type="PRINTS" id="PR00083">
    <property type="entry name" value="HOLDHDRGNASE"/>
</dbReference>
<evidence type="ECO:0000313" key="4">
    <source>
        <dbReference type="Proteomes" id="UP000029226"/>
    </source>
</evidence>
<dbReference type="InterPro" id="IPR012131">
    <property type="entry name" value="Hstdl_DH"/>
</dbReference>
<evidence type="ECO:0000313" key="3">
    <source>
        <dbReference type="EMBL" id="GAL00609.1"/>
    </source>
</evidence>
<comment type="caution">
    <text evidence="3">The sequence shown here is derived from an EMBL/GenBank/DDBJ whole genome shotgun (WGS) entry which is preliminary data.</text>
</comment>
<dbReference type="PANTHER" id="PTHR21256:SF2">
    <property type="entry name" value="HISTIDINE BIOSYNTHESIS TRIFUNCTIONAL PROTEIN"/>
    <property type="match status" value="1"/>
</dbReference>
<dbReference type="GO" id="GO:0051287">
    <property type="term" value="F:NAD binding"/>
    <property type="evidence" value="ECO:0007669"/>
    <property type="project" value="InterPro"/>
</dbReference>
<dbReference type="Gene3D" id="3.40.50.1980">
    <property type="entry name" value="Nitrogenase molybdenum iron protein domain"/>
    <property type="match status" value="1"/>
</dbReference>
<dbReference type="InterPro" id="IPR016161">
    <property type="entry name" value="Ald_DH/histidinol_DH"/>
</dbReference>
<dbReference type="GO" id="GO:0000105">
    <property type="term" value="P:L-histidine biosynthetic process"/>
    <property type="evidence" value="ECO:0007669"/>
    <property type="project" value="TreeGrafter"/>
</dbReference>
<evidence type="ECO:0000256" key="2">
    <source>
        <dbReference type="RuleBase" id="RU004175"/>
    </source>
</evidence>
<name>A0A090QFP9_NONUL</name>
<reference evidence="3 4" key="1">
    <citation type="journal article" date="2014" name="Genome Announc.">
        <title>Draft Genome Sequences of Marine Flavobacterium Nonlabens Strains NR17, NR24, NR27, NR32, NR33, and Ara13.</title>
        <authorList>
            <person name="Nakanishi M."/>
            <person name="Meirelles P."/>
            <person name="Suzuki R."/>
            <person name="Takatani N."/>
            <person name="Mino S."/>
            <person name="Suda W."/>
            <person name="Oshima K."/>
            <person name="Hattori M."/>
            <person name="Ohkuma M."/>
            <person name="Hosokawa M."/>
            <person name="Miyashita K."/>
            <person name="Thompson F.L."/>
            <person name="Niwa A."/>
            <person name="Sawabe T."/>
            <person name="Sawabe T."/>
        </authorList>
    </citation>
    <scope>NUCLEOTIDE SEQUENCE [LARGE SCALE GENOMIC DNA]</scope>
    <source>
        <strain evidence="4">JCM19314</strain>
    </source>
</reference>
<dbReference type="SUPFAM" id="SSF53720">
    <property type="entry name" value="ALDH-like"/>
    <property type="match status" value="1"/>
</dbReference>
<dbReference type="Pfam" id="PF00815">
    <property type="entry name" value="Histidinol_dh"/>
    <property type="match status" value="1"/>
</dbReference>
<keyword evidence="1 3" id="KW-0560">Oxidoreductase</keyword>
<dbReference type="GO" id="GO:0046872">
    <property type="term" value="F:metal ion binding"/>
    <property type="evidence" value="ECO:0007669"/>
    <property type="project" value="InterPro"/>
</dbReference>